<keyword evidence="3" id="KW-1185">Reference proteome</keyword>
<sequence>MLDEGGKPFLAEAASESSSSSPPAPPCEGAGCGAAGGVRMLAGPSGCCMYPSSASAAGEAGERCGKRLRTEAAPGRVATPPSRSRADDEDLIAPMVTRSRRGYLYTLDRVVEAAQARTSPHLTAPHHSPSSIHGRPFLESGQPRDIPSTARRVPAWRNRANGGPPRRGRRGTHRVDGNGGGGTCIRAQAGIQWATGKIAIPHGGSSMSGSHSYMGQPPGERGVSQPPLRLA</sequence>
<name>A0A8H6NAT4_9PEZI</name>
<feature type="region of interest" description="Disordered" evidence="1">
    <location>
        <begin position="118"/>
        <end position="181"/>
    </location>
</feature>
<dbReference type="EMBL" id="WIGM01000397">
    <property type="protein sequence ID" value="KAF6826534.1"/>
    <property type="molecule type" value="Genomic_DNA"/>
</dbReference>
<gene>
    <name evidence="2" type="ORF">CMUS01_09399</name>
</gene>
<comment type="caution">
    <text evidence="2">The sequence shown here is derived from an EMBL/GenBank/DDBJ whole genome shotgun (WGS) entry which is preliminary data.</text>
</comment>
<evidence type="ECO:0000313" key="3">
    <source>
        <dbReference type="Proteomes" id="UP000639643"/>
    </source>
</evidence>
<accession>A0A8H6NAT4</accession>
<reference evidence="2" key="1">
    <citation type="journal article" date="2020" name="Phytopathology">
        <title>Genome Sequence Resources of Colletotrichum truncatum, C. plurivorum, C. musicola, and C. sojae: Four Species Pathogenic to Soybean (Glycine max).</title>
        <authorList>
            <person name="Rogerio F."/>
            <person name="Boufleur T.R."/>
            <person name="Ciampi-Guillardi M."/>
            <person name="Sukno S.A."/>
            <person name="Thon M.R."/>
            <person name="Massola Junior N.S."/>
            <person name="Baroncelli R."/>
        </authorList>
    </citation>
    <scope>NUCLEOTIDE SEQUENCE</scope>
    <source>
        <strain evidence="2">LFN0074</strain>
    </source>
</reference>
<feature type="region of interest" description="Disordered" evidence="1">
    <location>
        <begin position="1"/>
        <end position="35"/>
    </location>
</feature>
<feature type="region of interest" description="Disordered" evidence="1">
    <location>
        <begin position="69"/>
        <end position="90"/>
    </location>
</feature>
<organism evidence="2 3">
    <name type="scientific">Colletotrichum musicola</name>
    <dbReference type="NCBI Taxonomy" id="2175873"/>
    <lineage>
        <taxon>Eukaryota</taxon>
        <taxon>Fungi</taxon>
        <taxon>Dikarya</taxon>
        <taxon>Ascomycota</taxon>
        <taxon>Pezizomycotina</taxon>
        <taxon>Sordariomycetes</taxon>
        <taxon>Hypocreomycetidae</taxon>
        <taxon>Glomerellales</taxon>
        <taxon>Glomerellaceae</taxon>
        <taxon>Colletotrichum</taxon>
        <taxon>Colletotrichum orchidearum species complex</taxon>
    </lineage>
</organism>
<dbReference type="AlphaFoldDB" id="A0A8H6NAT4"/>
<feature type="compositionally biased region" description="Low complexity" evidence="1">
    <location>
        <begin position="11"/>
        <end position="21"/>
    </location>
</feature>
<protein>
    <submittedName>
        <fullName evidence="2">Uncharacterized protein</fullName>
    </submittedName>
</protein>
<feature type="region of interest" description="Disordered" evidence="1">
    <location>
        <begin position="200"/>
        <end position="231"/>
    </location>
</feature>
<evidence type="ECO:0000256" key="1">
    <source>
        <dbReference type="SAM" id="MobiDB-lite"/>
    </source>
</evidence>
<feature type="compositionally biased region" description="Low complexity" evidence="1">
    <location>
        <begin position="202"/>
        <end position="215"/>
    </location>
</feature>
<evidence type="ECO:0000313" key="2">
    <source>
        <dbReference type="EMBL" id="KAF6826534.1"/>
    </source>
</evidence>
<proteinExistence type="predicted"/>
<dbReference type="Proteomes" id="UP000639643">
    <property type="component" value="Unassembled WGS sequence"/>
</dbReference>